<dbReference type="PANTHER" id="PTHR11510">
    <property type="entry name" value="MYO-INOSITOL-1 PHOSPHATE SYNTHASE"/>
    <property type="match status" value="1"/>
</dbReference>
<evidence type="ECO:0000313" key="2">
    <source>
        <dbReference type="Proteomes" id="UP000307440"/>
    </source>
</evidence>
<reference evidence="1 2" key="1">
    <citation type="journal article" date="2019" name="Nat. Ecol. Evol.">
        <title>Megaphylogeny resolves global patterns of mushroom evolution.</title>
        <authorList>
            <person name="Varga T."/>
            <person name="Krizsan K."/>
            <person name="Foldi C."/>
            <person name="Dima B."/>
            <person name="Sanchez-Garcia M."/>
            <person name="Sanchez-Ramirez S."/>
            <person name="Szollosi G.J."/>
            <person name="Szarkandi J.G."/>
            <person name="Papp V."/>
            <person name="Albert L."/>
            <person name="Andreopoulos W."/>
            <person name="Angelini C."/>
            <person name="Antonin V."/>
            <person name="Barry K.W."/>
            <person name="Bougher N.L."/>
            <person name="Buchanan P."/>
            <person name="Buyck B."/>
            <person name="Bense V."/>
            <person name="Catcheside P."/>
            <person name="Chovatia M."/>
            <person name="Cooper J."/>
            <person name="Damon W."/>
            <person name="Desjardin D."/>
            <person name="Finy P."/>
            <person name="Geml J."/>
            <person name="Haridas S."/>
            <person name="Hughes K."/>
            <person name="Justo A."/>
            <person name="Karasinski D."/>
            <person name="Kautmanova I."/>
            <person name="Kiss B."/>
            <person name="Kocsube S."/>
            <person name="Kotiranta H."/>
            <person name="LaButti K.M."/>
            <person name="Lechner B.E."/>
            <person name="Liimatainen K."/>
            <person name="Lipzen A."/>
            <person name="Lukacs Z."/>
            <person name="Mihaltcheva S."/>
            <person name="Morgado L.N."/>
            <person name="Niskanen T."/>
            <person name="Noordeloos M.E."/>
            <person name="Ohm R.A."/>
            <person name="Ortiz-Santana B."/>
            <person name="Ovrebo C."/>
            <person name="Racz N."/>
            <person name="Riley R."/>
            <person name="Savchenko A."/>
            <person name="Shiryaev A."/>
            <person name="Soop K."/>
            <person name="Spirin V."/>
            <person name="Szebenyi C."/>
            <person name="Tomsovsky M."/>
            <person name="Tulloss R.E."/>
            <person name="Uehling J."/>
            <person name="Grigoriev I.V."/>
            <person name="Vagvolgyi C."/>
            <person name="Papp T."/>
            <person name="Martin F.M."/>
            <person name="Miettinen O."/>
            <person name="Hibbett D.S."/>
            <person name="Nagy L.G."/>
        </authorList>
    </citation>
    <scope>NUCLEOTIDE SEQUENCE [LARGE SCALE GENOMIC DNA]</scope>
    <source>
        <strain evidence="1 2">CBS 121175</strain>
    </source>
</reference>
<dbReference type="GO" id="GO:0004512">
    <property type="term" value="F:inositol-3-phosphate synthase activity"/>
    <property type="evidence" value="ECO:0007669"/>
    <property type="project" value="InterPro"/>
</dbReference>
<dbReference type="Proteomes" id="UP000307440">
    <property type="component" value="Unassembled WGS sequence"/>
</dbReference>
<dbReference type="GO" id="GO:0008654">
    <property type="term" value="P:phospholipid biosynthetic process"/>
    <property type="evidence" value="ECO:0007669"/>
    <property type="project" value="InterPro"/>
</dbReference>
<dbReference type="InterPro" id="IPR002587">
    <property type="entry name" value="Myo-inos-1-P_Synthase"/>
</dbReference>
<proteinExistence type="predicted"/>
<organism evidence="1 2">
    <name type="scientific">Coprinopsis marcescibilis</name>
    <name type="common">Agaric fungus</name>
    <name type="synonym">Psathyrella marcescibilis</name>
    <dbReference type="NCBI Taxonomy" id="230819"/>
    <lineage>
        <taxon>Eukaryota</taxon>
        <taxon>Fungi</taxon>
        <taxon>Dikarya</taxon>
        <taxon>Basidiomycota</taxon>
        <taxon>Agaricomycotina</taxon>
        <taxon>Agaricomycetes</taxon>
        <taxon>Agaricomycetidae</taxon>
        <taxon>Agaricales</taxon>
        <taxon>Agaricineae</taxon>
        <taxon>Psathyrellaceae</taxon>
        <taxon>Coprinopsis</taxon>
    </lineage>
</organism>
<dbReference type="AlphaFoldDB" id="A0A5C3KCM9"/>
<protein>
    <submittedName>
        <fullName evidence="1">Uncharacterized protein</fullName>
    </submittedName>
</protein>
<accession>A0A5C3KCM9</accession>
<dbReference type="OrthoDB" id="2887at2759"/>
<dbReference type="STRING" id="230819.A0A5C3KCM9"/>
<keyword evidence="2" id="KW-1185">Reference proteome</keyword>
<name>A0A5C3KCM9_COPMA</name>
<dbReference type="InterPro" id="IPR036291">
    <property type="entry name" value="NAD(P)-bd_dom_sf"/>
</dbReference>
<evidence type="ECO:0000313" key="1">
    <source>
        <dbReference type="EMBL" id="TFK17517.1"/>
    </source>
</evidence>
<dbReference type="EMBL" id="ML210498">
    <property type="protein sequence ID" value="TFK17517.1"/>
    <property type="molecule type" value="Genomic_DNA"/>
</dbReference>
<gene>
    <name evidence="1" type="ORF">FA15DRAFT_698410</name>
</gene>
<dbReference type="GO" id="GO:0006021">
    <property type="term" value="P:inositol biosynthetic process"/>
    <property type="evidence" value="ECO:0007669"/>
    <property type="project" value="InterPro"/>
</dbReference>
<sequence length="222" mass="23968">MFGNVTINECMEHTIARQGVKSSGGLKGHEPLQLVLDYDLPRQVAAYMDLLGKPRLHRRQQLAPLAHIRADIRLSSTSPTLSDTATPSPVCTFPSPLAIPSAPSILYGSHSVINISNECEGFSAAVVWSSSSSCKDSLLATLLVLDLSILAELLTCVNYCKVGEAEFKPYPPLGSISYLSTIEPGTEVINTFNRQSNTLEIFFKACLGLEGSSNLLLETRLG</sequence>
<dbReference type="Gene3D" id="3.30.2360.10">
    <property type="entry name" value="Glyceraldehyde-3-phosphate dehydrogenase-like domain"/>
    <property type="match status" value="1"/>
</dbReference>
<dbReference type="SUPFAM" id="SSF51735">
    <property type="entry name" value="NAD(P)-binding Rossmann-fold domains"/>
    <property type="match status" value="1"/>
</dbReference>